<gene>
    <name evidence="8" type="ORF">JOC49_000735</name>
</gene>
<keyword evidence="9" id="KW-1185">Reference proteome</keyword>
<proteinExistence type="inferred from homology"/>
<name>A0ABS2MP91_9FIRM</name>
<dbReference type="InterPro" id="IPR052357">
    <property type="entry name" value="Orn_Lys_Arg_decarboxylase-I"/>
</dbReference>
<evidence type="ECO:0000313" key="9">
    <source>
        <dbReference type="Proteomes" id="UP000767854"/>
    </source>
</evidence>
<dbReference type="Gene3D" id="3.90.100.10">
    <property type="entry name" value="Orn/Lys/Arg decarboxylase, C-terminal domain"/>
    <property type="match status" value="1"/>
</dbReference>
<comment type="similarity">
    <text evidence="2">Belongs to the Orn/Lys/Arg decarboxylase class-I family.</text>
</comment>
<evidence type="ECO:0000256" key="5">
    <source>
        <dbReference type="ARBA" id="ARBA00023239"/>
    </source>
</evidence>
<reference evidence="8 9" key="1">
    <citation type="submission" date="2021-01" db="EMBL/GenBank/DDBJ databases">
        <title>Genomic Encyclopedia of Type Strains, Phase IV (KMG-IV): sequencing the most valuable type-strain genomes for metagenomic binning, comparative biology and taxonomic classification.</title>
        <authorList>
            <person name="Goeker M."/>
        </authorList>
    </citation>
    <scope>NUCLEOTIDE SEQUENCE [LARGE SCALE GENOMIC DNA]</scope>
    <source>
        <strain evidence="8 9">DSM 24436</strain>
    </source>
</reference>
<dbReference type="InterPro" id="IPR008286">
    <property type="entry name" value="Prn/Lys/Arg_de-COase_C"/>
</dbReference>
<protein>
    <submittedName>
        <fullName evidence="8">Arginine/lysine/ornithine decarboxylase</fullName>
    </submittedName>
</protein>
<keyword evidence="5" id="KW-0456">Lyase</keyword>
<evidence type="ECO:0000259" key="6">
    <source>
        <dbReference type="Pfam" id="PF01276"/>
    </source>
</evidence>
<evidence type="ECO:0000259" key="7">
    <source>
        <dbReference type="Pfam" id="PF03711"/>
    </source>
</evidence>
<evidence type="ECO:0000256" key="3">
    <source>
        <dbReference type="ARBA" id="ARBA00022793"/>
    </source>
</evidence>
<feature type="domain" description="Orn/Lys/Arg decarboxylase C-terminal" evidence="7">
    <location>
        <begin position="402"/>
        <end position="440"/>
    </location>
</feature>
<dbReference type="Pfam" id="PF01276">
    <property type="entry name" value="OKR_DC_1"/>
    <property type="match status" value="1"/>
</dbReference>
<dbReference type="SUPFAM" id="SSF53383">
    <property type="entry name" value="PLP-dependent transferases"/>
    <property type="match status" value="1"/>
</dbReference>
<dbReference type="InterPro" id="IPR015421">
    <property type="entry name" value="PyrdxlP-dep_Trfase_major"/>
</dbReference>
<evidence type="ECO:0000313" key="8">
    <source>
        <dbReference type="EMBL" id="MBM7561215.1"/>
    </source>
</evidence>
<dbReference type="PANTHER" id="PTHR43277">
    <property type="entry name" value="ARGININE DECARBOXYLASE"/>
    <property type="match status" value="1"/>
</dbReference>
<evidence type="ECO:0000256" key="1">
    <source>
        <dbReference type="ARBA" id="ARBA00001933"/>
    </source>
</evidence>
<dbReference type="Proteomes" id="UP000767854">
    <property type="component" value="Unassembled WGS sequence"/>
</dbReference>
<sequence length="456" mass="50505">MRLLKTLEKMNQDNLISFHMPGHKGGRLISNLLEDFLKKDITEIPGADNLHNASGCILETEASISSLYESRRSRLLVGGSTSGVLASILGIVPQNGRIAMNRNAHQSVYNAVEIGGLEPVYIAPTFDNERGIVTGISQYILEPLLENVSALMLTYPTYEGICYPIKPLIECAHKAGIPVIVDEAHGAHLKFFDTSHVSALDLGADLVIQSFHKTLPAMTQTACLHVGKDALLTDHQLENVMWYLASLQTSSPSYVLMASVDAMLSVMETKGASLVQDLINRLSSFYEKMSRLKALEIKRLPNQEITKIIIFSKWLSGKAIDSKLRVEFGIQSEYASDQICLLMTSVATTSEDLDFLESALLEIDASISKEKPQDTGLNFDEIYTFISKKEHRVYSASEVRMMAWETVSSETALGRISKDYIIPYPPGIPIVVPGEKITDVVMPLIQKETQTIRILR</sequence>
<keyword evidence="3" id="KW-0210">Decarboxylase</keyword>
<comment type="cofactor">
    <cofactor evidence="1">
        <name>pyridoxal 5'-phosphate</name>
        <dbReference type="ChEBI" id="CHEBI:597326"/>
    </cofactor>
</comment>
<dbReference type="Pfam" id="PF03711">
    <property type="entry name" value="OKR_DC_1_C"/>
    <property type="match status" value="1"/>
</dbReference>
<dbReference type="EMBL" id="JAFBDT010000004">
    <property type="protein sequence ID" value="MBM7561215.1"/>
    <property type="molecule type" value="Genomic_DNA"/>
</dbReference>
<organism evidence="8 9">
    <name type="scientific">Fusibacter tunisiensis</name>
    <dbReference type="NCBI Taxonomy" id="1008308"/>
    <lineage>
        <taxon>Bacteria</taxon>
        <taxon>Bacillati</taxon>
        <taxon>Bacillota</taxon>
        <taxon>Clostridia</taxon>
        <taxon>Eubacteriales</taxon>
        <taxon>Eubacteriales Family XII. Incertae Sedis</taxon>
        <taxon>Fusibacter</taxon>
    </lineage>
</organism>
<dbReference type="Gene3D" id="3.40.640.10">
    <property type="entry name" value="Type I PLP-dependent aspartate aminotransferase-like (Major domain)"/>
    <property type="match status" value="1"/>
</dbReference>
<dbReference type="RefSeq" id="WP_204662469.1">
    <property type="nucleotide sequence ID" value="NZ_JAFBDT010000004.1"/>
</dbReference>
<evidence type="ECO:0000256" key="2">
    <source>
        <dbReference type="ARBA" id="ARBA00010671"/>
    </source>
</evidence>
<keyword evidence="4" id="KW-0663">Pyridoxal phosphate</keyword>
<accession>A0ABS2MP91</accession>
<feature type="domain" description="Orn/Lys/Arg decarboxylases family 1 pyridoxal-P attachment site" evidence="6">
    <location>
        <begin position="3"/>
        <end position="304"/>
    </location>
</feature>
<dbReference type="InterPro" id="IPR015424">
    <property type="entry name" value="PyrdxlP-dep_Trfase"/>
</dbReference>
<dbReference type="PANTHER" id="PTHR43277:SF3">
    <property type="entry name" value="DECARBOXYLASE, PUTATIVE-RELATED"/>
    <property type="match status" value="1"/>
</dbReference>
<comment type="caution">
    <text evidence="8">The sequence shown here is derived from an EMBL/GenBank/DDBJ whole genome shotgun (WGS) entry which is preliminary data.</text>
</comment>
<evidence type="ECO:0000256" key="4">
    <source>
        <dbReference type="ARBA" id="ARBA00022898"/>
    </source>
</evidence>
<dbReference type="InterPro" id="IPR000310">
    <property type="entry name" value="Orn/Lys/Arg_deCO2ase_major_dom"/>
</dbReference>